<evidence type="ECO:0000313" key="2">
    <source>
        <dbReference type="EMBL" id="MFD1122147.1"/>
    </source>
</evidence>
<keyword evidence="3" id="KW-1185">Reference proteome</keyword>
<keyword evidence="1" id="KW-0812">Transmembrane</keyword>
<evidence type="ECO:0000313" key="3">
    <source>
        <dbReference type="Proteomes" id="UP001597206"/>
    </source>
</evidence>
<organism evidence="2 3">
    <name type="scientific">Methylophilus flavus</name>
    <dbReference type="NCBI Taxonomy" id="640084"/>
    <lineage>
        <taxon>Bacteria</taxon>
        <taxon>Pseudomonadati</taxon>
        <taxon>Pseudomonadota</taxon>
        <taxon>Betaproteobacteria</taxon>
        <taxon>Nitrosomonadales</taxon>
        <taxon>Methylophilaceae</taxon>
        <taxon>Methylophilus</taxon>
    </lineage>
</organism>
<proteinExistence type="predicted"/>
<accession>A0ABW3PE89</accession>
<comment type="caution">
    <text evidence="2">The sequence shown here is derived from an EMBL/GenBank/DDBJ whole genome shotgun (WGS) entry which is preliminary data.</text>
</comment>
<feature type="transmembrane region" description="Helical" evidence="1">
    <location>
        <begin position="6"/>
        <end position="27"/>
    </location>
</feature>
<keyword evidence="1" id="KW-1133">Transmembrane helix</keyword>
<sequence length="194" mass="21509">MQTNTFILITISILLSIPLGVPVAATIKKSKYLDVAQEIIARYAVISISVLSIVTAYFWGLRFESHAANIVLLLSSLVCYLSLISIFYKIKPRLLGIPLASAIVVITLIITFGTALSFAVDDKSNQIRLASNLHCEVFQFGFAGDQGGLDVSIYKDLGLGIKRRVFHDGYLDEINYPFQNQEQACNYARTKINQ</sequence>
<gene>
    <name evidence="2" type="ORF">ACFQ2T_06505</name>
</gene>
<feature type="transmembrane region" description="Helical" evidence="1">
    <location>
        <begin position="39"/>
        <end position="60"/>
    </location>
</feature>
<reference evidence="3" key="1">
    <citation type="journal article" date="2019" name="Int. J. Syst. Evol. Microbiol.">
        <title>The Global Catalogue of Microorganisms (GCM) 10K type strain sequencing project: providing services to taxonomists for standard genome sequencing and annotation.</title>
        <authorList>
            <consortium name="The Broad Institute Genomics Platform"/>
            <consortium name="The Broad Institute Genome Sequencing Center for Infectious Disease"/>
            <person name="Wu L."/>
            <person name="Ma J."/>
        </authorList>
    </citation>
    <scope>NUCLEOTIDE SEQUENCE [LARGE SCALE GENOMIC DNA]</scope>
    <source>
        <strain evidence="3">CCUG 58411</strain>
    </source>
</reference>
<protein>
    <submittedName>
        <fullName evidence="2">Uncharacterized protein</fullName>
    </submittedName>
</protein>
<keyword evidence="1" id="KW-0472">Membrane</keyword>
<name>A0ABW3PE89_9PROT</name>
<feature type="transmembrane region" description="Helical" evidence="1">
    <location>
        <begin position="95"/>
        <end position="120"/>
    </location>
</feature>
<evidence type="ECO:0000256" key="1">
    <source>
        <dbReference type="SAM" id="Phobius"/>
    </source>
</evidence>
<feature type="transmembrane region" description="Helical" evidence="1">
    <location>
        <begin position="66"/>
        <end position="88"/>
    </location>
</feature>
<dbReference type="RefSeq" id="WP_379032096.1">
    <property type="nucleotide sequence ID" value="NZ_JBHTLN010000001.1"/>
</dbReference>
<dbReference type="EMBL" id="JBHTLN010000001">
    <property type="protein sequence ID" value="MFD1122147.1"/>
    <property type="molecule type" value="Genomic_DNA"/>
</dbReference>
<dbReference type="Proteomes" id="UP001597206">
    <property type="component" value="Unassembled WGS sequence"/>
</dbReference>